<dbReference type="OrthoDB" id="9783944at2"/>
<dbReference type="Gene3D" id="3.10.350.10">
    <property type="entry name" value="LysM domain"/>
    <property type="match status" value="1"/>
</dbReference>
<protein>
    <recommendedName>
        <fullName evidence="2">LysM domain-containing protein</fullName>
    </recommendedName>
</protein>
<dbReference type="PATRIC" id="fig|1178515.4.peg.3989"/>
<evidence type="ECO:0000313" key="4">
    <source>
        <dbReference type="Proteomes" id="UP000076927"/>
    </source>
</evidence>
<dbReference type="InterPro" id="IPR018392">
    <property type="entry name" value="LysM"/>
</dbReference>
<dbReference type="SUPFAM" id="SSF55797">
    <property type="entry name" value="PR-1-like"/>
    <property type="match status" value="1"/>
</dbReference>
<dbReference type="PANTHER" id="PTHR31157:SF1">
    <property type="entry name" value="SCP DOMAIN-CONTAINING PROTEIN"/>
    <property type="match status" value="1"/>
</dbReference>
<dbReference type="Pfam" id="PF00188">
    <property type="entry name" value="CAP"/>
    <property type="match status" value="1"/>
</dbReference>
<dbReference type="InterPro" id="IPR014044">
    <property type="entry name" value="CAP_dom"/>
</dbReference>
<reference evidence="3 4" key="1">
    <citation type="submission" date="2015-01" db="EMBL/GenBank/DDBJ databases">
        <title>Paenibacillus swuensis/DY6/whole genome sequencing.</title>
        <authorList>
            <person name="Kim M.K."/>
            <person name="Srinivasan S."/>
            <person name="Lee J.-J."/>
        </authorList>
    </citation>
    <scope>NUCLEOTIDE SEQUENCE [LARGE SCALE GENOMIC DNA]</scope>
    <source>
        <strain evidence="3 4">DY6</strain>
    </source>
</reference>
<dbReference type="InterPro" id="IPR035940">
    <property type="entry name" value="CAP_sf"/>
</dbReference>
<dbReference type="InterPro" id="IPR014258">
    <property type="entry name" value="CAP_domain_YkwD-like"/>
</dbReference>
<proteinExistence type="predicted"/>
<dbReference type="KEGG" id="pswu:SY83_19720"/>
<dbReference type="EMBL" id="CP011388">
    <property type="protein sequence ID" value="ANE48148.1"/>
    <property type="molecule type" value="Genomic_DNA"/>
</dbReference>
<dbReference type="PROSITE" id="PS51782">
    <property type="entry name" value="LYSM"/>
    <property type="match status" value="1"/>
</dbReference>
<evidence type="ECO:0000259" key="2">
    <source>
        <dbReference type="PROSITE" id="PS51782"/>
    </source>
</evidence>
<dbReference type="InterPro" id="IPR036779">
    <property type="entry name" value="LysM_dom_sf"/>
</dbReference>
<keyword evidence="1" id="KW-0732">Signal</keyword>
<dbReference type="SUPFAM" id="SSF54106">
    <property type="entry name" value="LysM domain"/>
    <property type="match status" value="1"/>
</dbReference>
<dbReference type="Pfam" id="PF01476">
    <property type="entry name" value="LysM"/>
    <property type="match status" value="1"/>
</dbReference>
<dbReference type="PANTHER" id="PTHR31157">
    <property type="entry name" value="SCP DOMAIN-CONTAINING PROTEIN"/>
    <property type="match status" value="1"/>
</dbReference>
<accession>A0A172TM92</accession>
<organism evidence="3 4">
    <name type="scientific">Paenibacillus swuensis</name>
    <dbReference type="NCBI Taxonomy" id="1178515"/>
    <lineage>
        <taxon>Bacteria</taxon>
        <taxon>Bacillati</taxon>
        <taxon>Bacillota</taxon>
        <taxon>Bacilli</taxon>
        <taxon>Bacillales</taxon>
        <taxon>Paenibacillaceae</taxon>
        <taxon>Paenibacillus</taxon>
    </lineage>
</organism>
<feature type="chain" id="PRO_5008000894" description="LysM domain-containing protein" evidence="1">
    <location>
        <begin position="29"/>
        <end position="218"/>
    </location>
</feature>
<sequence>MKSMDFKKLALTGIIALTPILGAGAAMAANANYTVATQDTMYLIAKRNGVSLTALIQANPQVTNPDIIWPGMKLNIPQTGQSVTQPNTNIQQPSANKGSLEQQVVTLVNQERAKAGLSPLVSDAPLAKMAYDKAVDMENNRYFDHNSPTYGSPFDMMKTYGIQYNTAGENIATGQTSAQQVMTDWMNSPGHRANILNSGFTKIGVGYYQGEWVQEFIG</sequence>
<evidence type="ECO:0000256" key="1">
    <source>
        <dbReference type="SAM" id="SignalP"/>
    </source>
</evidence>
<dbReference type="NCBIfam" id="TIGR02909">
    <property type="entry name" value="spore_YkwD"/>
    <property type="match status" value="1"/>
</dbReference>
<name>A0A172TM92_9BACL</name>
<keyword evidence="4" id="KW-1185">Reference proteome</keyword>
<gene>
    <name evidence="3" type="ORF">SY83_19720</name>
</gene>
<feature type="domain" description="LysM" evidence="2">
    <location>
        <begin position="31"/>
        <end position="76"/>
    </location>
</feature>
<dbReference type="AlphaFoldDB" id="A0A172TM92"/>
<dbReference type="Proteomes" id="UP000076927">
    <property type="component" value="Chromosome"/>
</dbReference>
<dbReference type="Gene3D" id="3.40.33.10">
    <property type="entry name" value="CAP"/>
    <property type="match status" value="1"/>
</dbReference>
<dbReference type="CDD" id="cd05379">
    <property type="entry name" value="CAP_bacterial"/>
    <property type="match status" value="1"/>
</dbReference>
<feature type="signal peptide" evidence="1">
    <location>
        <begin position="1"/>
        <end position="28"/>
    </location>
</feature>
<dbReference type="STRING" id="1178515.SY83_19720"/>
<evidence type="ECO:0000313" key="3">
    <source>
        <dbReference type="EMBL" id="ANE48148.1"/>
    </source>
</evidence>
<dbReference type="CDD" id="cd00118">
    <property type="entry name" value="LysM"/>
    <property type="match status" value="1"/>
</dbReference>
<dbReference type="SMART" id="SM00257">
    <property type="entry name" value="LysM"/>
    <property type="match status" value="1"/>
</dbReference>